<evidence type="ECO:0000259" key="1">
    <source>
        <dbReference type="SMART" id="SM00421"/>
    </source>
</evidence>
<name>A0A1X7AB45_9RHOB</name>
<dbReference type="EMBL" id="FWFN01000012">
    <property type="protein sequence ID" value="SLN74500.1"/>
    <property type="molecule type" value="Genomic_DNA"/>
</dbReference>
<sequence>MASETEILQSLIAATSAPPGAPGWAEFLRLLAETTRAGTVALRLEQAGRPVAAWHHGAPPPTLEETDKMRLGRVYAQGDLPGLMTRRAPLRALRAPAGPGGTALLWLARPEGAEDFRAIDAVQLSTLAPYLGPALTGWQAAQAARARAAQEQALARALGAAWILFSAGGQILDRAPGLEDLLTGTGIRLGSDGRLHLPEEATAQALRAALARSAPGAPPALLVLSDAPRLEMQISAPSDGPRLARLRRSPRAAALPVAVVARHFALAPAEARLAQLICDGRSLAEAAADLGWTLESTRSASKQVFARMGVRGQAGVIRRMQAGALWLADPETDEAGPDSGI</sequence>
<dbReference type="SMART" id="SM00421">
    <property type="entry name" value="HTH_LUXR"/>
    <property type="match status" value="1"/>
</dbReference>
<dbReference type="InterPro" id="IPR000792">
    <property type="entry name" value="Tscrpt_reg_LuxR_C"/>
</dbReference>
<dbReference type="SUPFAM" id="SSF46894">
    <property type="entry name" value="C-terminal effector domain of the bipartite response regulators"/>
    <property type="match status" value="1"/>
</dbReference>
<dbReference type="GO" id="GO:0006355">
    <property type="term" value="P:regulation of DNA-templated transcription"/>
    <property type="evidence" value="ECO:0007669"/>
    <property type="project" value="InterPro"/>
</dbReference>
<evidence type="ECO:0000313" key="3">
    <source>
        <dbReference type="Proteomes" id="UP000193963"/>
    </source>
</evidence>
<dbReference type="OrthoDB" id="7855389at2"/>
<organism evidence="2 3">
    <name type="scientific">Pseudooceanicola marinus</name>
    <dbReference type="NCBI Taxonomy" id="396013"/>
    <lineage>
        <taxon>Bacteria</taxon>
        <taxon>Pseudomonadati</taxon>
        <taxon>Pseudomonadota</taxon>
        <taxon>Alphaproteobacteria</taxon>
        <taxon>Rhodobacterales</taxon>
        <taxon>Paracoccaceae</taxon>
        <taxon>Pseudooceanicola</taxon>
    </lineage>
</organism>
<reference evidence="2 3" key="1">
    <citation type="submission" date="2017-03" db="EMBL/GenBank/DDBJ databases">
        <authorList>
            <person name="Afonso C.L."/>
            <person name="Miller P.J."/>
            <person name="Scott M.A."/>
            <person name="Spackman E."/>
            <person name="Goraichik I."/>
            <person name="Dimitrov K.M."/>
            <person name="Suarez D.L."/>
            <person name="Swayne D.E."/>
        </authorList>
    </citation>
    <scope>NUCLEOTIDE SEQUENCE [LARGE SCALE GENOMIC DNA]</scope>
    <source>
        <strain evidence="2 3">CECT 7751</strain>
    </source>
</reference>
<evidence type="ECO:0000313" key="2">
    <source>
        <dbReference type="EMBL" id="SLN74500.1"/>
    </source>
</evidence>
<dbReference type="InterPro" id="IPR016032">
    <property type="entry name" value="Sig_transdc_resp-reg_C-effctor"/>
</dbReference>
<dbReference type="AlphaFoldDB" id="A0A1X7AB45"/>
<dbReference type="GO" id="GO:0003677">
    <property type="term" value="F:DNA binding"/>
    <property type="evidence" value="ECO:0007669"/>
    <property type="project" value="InterPro"/>
</dbReference>
<gene>
    <name evidence="2" type="ORF">PSM7751_04162</name>
</gene>
<dbReference type="Proteomes" id="UP000193963">
    <property type="component" value="Unassembled WGS sequence"/>
</dbReference>
<protein>
    <recommendedName>
        <fullName evidence="1">HTH luxR-type domain-containing protein</fullName>
    </recommendedName>
</protein>
<keyword evidence="3" id="KW-1185">Reference proteome</keyword>
<feature type="domain" description="HTH luxR-type" evidence="1">
    <location>
        <begin position="263"/>
        <end position="320"/>
    </location>
</feature>
<proteinExistence type="predicted"/>
<dbReference type="RefSeq" id="WP_085890173.1">
    <property type="nucleotide sequence ID" value="NZ_FWFN01000012.1"/>
</dbReference>
<accession>A0A1X7AB45</accession>